<sequence>MHSPIADNIKQIFLDNLLTTYEEMETTFAKKLYQFYKSFEFAHAVEYQRTNERIPATWQLAPQEAQEHFREFWS</sequence>
<protein>
    <submittedName>
        <fullName evidence="1">Uncharacterized protein</fullName>
    </submittedName>
</protein>
<keyword evidence="2" id="KW-1185">Reference proteome</keyword>
<proteinExistence type="predicted"/>
<dbReference type="EMBL" id="MU825451">
    <property type="protein sequence ID" value="KAJ7388773.1"/>
    <property type="molecule type" value="Genomic_DNA"/>
</dbReference>
<accession>A0A9W9ZVS9</accession>
<comment type="caution">
    <text evidence="1">The sequence shown here is derived from an EMBL/GenBank/DDBJ whole genome shotgun (WGS) entry which is preliminary data.</text>
</comment>
<evidence type="ECO:0000313" key="2">
    <source>
        <dbReference type="Proteomes" id="UP001163046"/>
    </source>
</evidence>
<evidence type="ECO:0000313" key="1">
    <source>
        <dbReference type="EMBL" id="KAJ7388773.1"/>
    </source>
</evidence>
<name>A0A9W9ZVS9_9CNID</name>
<organism evidence="1 2">
    <name type="scientific">Desmophyllum pertusum</name>
    <dbReference type="NCBI Taxonomy" id="174260"/>
    <lineage>
        <taxon>Eukaryota</taxon>
        <taxon>Metazoa</taxon>
        <taxon>Cnidaria</taxon>
        <taxon>Anthozoa</taxon>
        <taxon>Hexacorallia</taxon>
        <taxon>Scleractinia</taxon>
        <taxon>Caryophylliina</taxon>
        <taxon>Caryophylliidae</taxon>
        <taxon>Desmophyllum</taxon>
    </lineage>
</organism>
<dbReference type="Proteomes" id="UP001163046">
    <property type="component" value="Unassembled WGS sequence"/>
</dbReference>
<gene>
    <name evidence="1" type="ORF">OS493_035739</name>
</gene>
<reference evidence="1" key="1">
    <citation type="submission" date="2023-01" db="EMBL/GenBank/DDBJ databases">
        <title>Genome assembly of the deep-sea coral Lophelia pertusa.</title>
        <authorList>
            <person name="Herrera S."/>
            <person name="Cordes E."/>
        </authorList>
    </citation>
    <scope>NUCLEOTIDE SEQUENCE</scope>
    <source>
        <strain evidence="1">USNM1676648</strain>
        <tissue evidence="1">Polyp</tissue>
    </source>
</reference>
<dbReference type="AlphaFoldDB" id="A0A9W9ZVS9"/>